<feature type="transmembrane region" description="Helical" evidence="1">
    <location>
        <begin position="12"/>
        <end position="31"/>
    </location>
</feature>
<comment type="caution">
    <text evidence="2">The sequence shown here is derived from an EMBL/GenBank/DDBJ whole genome shotgun (WGS) entry which is preliminary data.</text>
</comment>
<keyword evidence="1" id="KW-1133">Transmembrane helix</keyword>
<keyword evidence="3" id="KW-1185">Reference proteome</keyword>
<organism evidence="2 3">
    <name type="scientific">Macrosiphum euphorbiae</name>
    <name type="common">potato aphid</name>
    <dbReference type="NCBI Taxonomy" id="13131"/>
    <lineage>
        <taxon>Eukaryota</taxon>
        <taxon>Metazoa</taxon>
        <taxon>Ecdysozoa</taxon>
        <taxon>Arthropoda</taxon>
        <taxon>Hexapoda</taxon>
        <taxon>Insecta</taxon>
        <taxon>Pterygota</taxon>
        <taxon>Neoptera</taxon>
        <taxon>Paraneoptera</taxon>
        <taxon>Hemiptera</taxon>
        <taxon>Sternorrhyncha</taxon>
        <taxon>Aphidomorpha</taxon>
        <taxon>Aphidoidea</taxon>
        <taxon>Aphididae</taxon>
        <taxon>Macrosiphini</taxon>
        <taxon>Macrosiphum</taxon>
    </lineage>
</organism>
<dbReference type="Proteomes" id="UP001160148">
    <property type="component" value="Unassembled WGS sequence"/>
</dbReference>
<dbReference type="EMBL" id="CARXXK010000001">
    <property type="protein sequence ID" value="CAI6349896.1"/>
    <property type="molecule type" value="Genomic_DNA"/>
</dbReference>
<keyword evidence="1" id="KW-0812">Transmembrane</keyword>
<evidence type="ECO:0000313" key="3">
    <source>
        <dbReference type="Proteomes" id="UP001160148"/>
    </source>
</evidence>
<keyword evidence="1" id="KW-0472">Membrane</keyword>
<dbReference type="AlphaFoldDB" id="A0AAV0W279"/>
<reference evidence="2 3" key="1">
    <citation type="submission" date="2023-01" db="EMBL/GenBank/DDBJ databases">
        <authorList>
            <person name="Whitehead M."/>
        </authorList>
    </citation>
    <scope>NUCLEOTIDE SEQUENCE [LARGE SCALE GENOMIC DNA]</scope>
</reference>
<accession>A0AAV0W279</accession>
<proteinExistence type="predicted"/>
<evidence type="ECO:0000313" key="2">
    <source>
        <dbReference type="EMBL" id="CAI6349896.1"/>
    </source>
</evidence>
<evidence type="ECO:0000256" key="1">
    <source>
        <dbReference type="SAM" id="Phobius"/>
    </source>
</evidence>
<gene>
    <name evidence="2" type="ORF">MEUPH1_LOCUS6411</name>
</gene>
<name>A0AAV0W279_9HEMI</name>
<evidence type="ECO:0008006" key="4">
    <source>
        <dbReference type="Google" id="ProtNLM"/>
    </source>
</evidence>
<sequence length="68" mass="7260">MTGVTILLSQSFYVGSTYGSASVVIFVDFILATDIDQPRIVICPIEGHRPPPSLCVVNGNSLVVSSDY</sequence>
<protein>
    <recommendedName>
        <fullName evidence="4">Secreted protein</fullName>
    </recommendedName>
</protein>